<keyword evidence="2" id="KW-1185">Reference proteome</keyword>
<accession>A0A6I8MDS8</accession>
<dbReference type="AlphaFoldDB" id="A0A6I8MDS8"/>
<evidence type="ECO:0000313" key="1">
    <source>
        <dbReference type="EMBL" id="VWL85324.1"/>
    </source>
</evidence>
<proteinExistence type="predicted"/>
<name>A0A6I8MDS8_9FUSO</name>
<sequence>MVFTIKYEIKIKNIILSNDDILNMKFLLKKDRNDGLANNNSKIQIEINARQFSNNTIKNLISLKDEYFSVDLNYENISYNIDKMYIYNIEQVFVNGEISFNIVLYQKYMTKDKEIKVIEN</sequence>
<gene>
    <name evidence="1" type="ORF">OMES3154_00608</name>
</gene>
<organism evidence="1 2">
    <name type="scientific">Oceanivirga miroungae</name>
    <dbReference type="NCBI Taxonomy" id="1130046"/>
    <lineage>
        <taxon>Bacteria</taxon>
        <taxon>Fusobacteriati</taxon>
        <taxon>Fusobacteriota</taxon>
        <taxon>Fusobacteriia</taxon>
        <taxon>Fusobacteriales</taxon>
        <taxon>Leptotrichiaceae</taxon>
        <taxon>Oceanivirga</taxon>
    </lineage>
</organism>
<reference evidence="1 2" key="1">
    <citation type="submission" date="2019-10" db="EMBL/GenBank/DDBJ databases">
        <authorList>
            <person name="Blom J."/>
        </authorList>
    </citation>
    <scope>NUCLEOTIDE SEQUENCE [LARGE SCALE GENOMIC DNA]</scope>
    <source>
        <strain evidence="1 2">ES3154-GLU</strain>
    </source>
</reference>
<dbReference type="EMBL" id="CABWIB010000001">
    <property type="protein sequence ID" value="VWL85324.1"/>
    <property type="molecule type" value="Genomic_DNA"/>
</dbReference>
<evidence type="ECO:0000313" key="2">
    <source>
        <dbReference type="Proteomes" id="UP000419017"/>
    </source>
</evidence>
<dbReference type="Proteomes" id="UP000419017">
    <property type="component" value="Unassembled WGS sequence"/>
</dbReference>
<protein>
    <submittedName>
        <fullName evidence="1">Uncharacterized protein</fullName>
    </submittedName>
</protein>